<dbReference type="PANTHER" id="PTHR46268:SF6">
    <property type="entry name" value="UNIVERSAL STRESS PROTEIN UP12"/>
    <property type="match status" value="1"/>
</dbReference>
<evidence type="ECO:0000313" key="3">
    <source>
        <dbReference type="EMBL" id="HEL65434.1"/>
    </source>
</evidence>
<organism evidence="3">
    <name type="scientific">Ammonifex degensii</name>
    <dbReference type="NCBI Taxonomy" id="42838"/>
    <lineage>
        <taxon>Bacteria</taxon>
        <taxon>Bacillati</taxon>
        <taxon>Bacillota</taxon>
        <taxon>Clostridia</taxon>
        <taxon>Thermoanaerobacterales</taxon>
        <taxon>Thermoanaerobacteraceae</taxon>
        <taxon>Ammonifex</taxon>
    </lineage>
</organism>
<dbReference type="Pfam" id="PF00582">
    <property type="entry name" value="Usp"/>
    <property type="match status" value="1"/>
</dbReference>
<dbReference type="InterPro" id="IPR014729">
    <property type="entry name" value="Rossmann-like_a/b/a_fold"/>
</dbReference>
<comment type="similarity">
    <text evidence="1">Belongs to the universal stress protein A family.</text>
</comment>
<dbReference type="CDD" id="cd00293">
    <property type="entry name" value="USP-like"/>
    <property type="match status" value="1"/>
</dbReference>
<dbReference type="InterPro" id="IPR006015">
    <property type="entry name" value="Universal_stress_UspA"/>
</dbReference>
<evidence type="ECO:0000259" key="2">
    <source>
        <dbReference type="Pfam" id="PF00582"/>
    </source>
</evidence>
<reference evidence="3" key="1">
    <citation type="journal article" date="2020" name="mSystems">
        <title>Genome- and Community-Level Interaction Insights into Carbon Utilization and Element Cycling Functions of Hydrothermarchaeota in Hydrothermal Sediment.</title>
        <authorList>
            <person name="Zhou Z."/>
            <person name="Liu Y."/>
            <person name="Xu W."/>
            <person name="Pan J."/>
            <person name="Luo Z.H."/>
            <person name="Li M."/>
        </authorList>
    </citation>
    <scope>NUCLEOTIDE SEQUENCE [LARGE SCALE GENOMIC DNA]</scope>
    <source>
        <strain evidence="3">SpSt-300</strain>
    </source>
</reference>
<evidence type="ECO:0000256" key="1">
    <source>
        <dbReference type="ARBA" id="ARBA00008791"/>
    </source>
</evidence>
<dbReference type="Gene3D" id="3.40.50.620">
    <property type="entry name" value="HUPs"/>
    <property type="match status" value="1"/>
</dbReference>
<protein>
    <submittedName>
        <fullName evidence="3">Universal stress protein</fullName>
    </submittedName>
</protein>
<dbReference type="PRINTS" id="PR01438">
    <property type="entry name" value="UNVRSLSTRESS"/>
</dbReference>
<sequence length="146" mass="15934">MMQILVLFDGSENAMRAVNFTGQMVEKAATEVKVTLLQVVGFWESAAWGFLTLPEEKQKEMIDRARQQAGRGMEKAEKLLAESGAAVEPIILVGEPVATIIEYTEQAQPDLIVMGSRGMGPVRELVLGGICHKVLQLAKQPVVVVK</sequence>
<dbReference type="SUPFAM" id="SSF52402">
    <property type="entry name" value="Adenine nucleotide alpha hydrolases-like"/>
    <property type="match status" value="1"/>
</dbReference>
<dbReference type="PANTHER" id="PTHR46268">
    <property type="entry name" value="STRESS RESPONSE PROTEIN NHAX"/>
    <property type="match status" value="1"/>
</dbReference>
<dbReference type="EMBL" id="DSMU01000126">
    <property type="protein sequence ID" value="HEL65434.1"/>
    <property type="molecule type" value="Genomic_DNA"/>
</dbReference>
<comment type="caution">
    <text evidence="3">The sequence shown here is derived from an EMBL/GenBank/DDBJ whole genome shotgun (WGS) entry which is preliminary data.</text>
</comment>
<proteinExistence type="inferred from homology"/>
<name>A0A7C2I152_9THEO</name>
<accession>A0A7C2I152</accession>
<gene>
    <name evidence="3" type="ORF">ENQ34_01960</name>
</gene>
<dbReference type="AlphaFoldDB" id="A0A7C2I152"/>
<dbReference type="InterPro" id="IPR006016">
    <property type="entry name" value="UspA"/>
</dbReference>
<feature type="domain" description="UspA" evidence="2">
    <location>
        <begin position="2"/>
        <end position="146"/>
    </location>
</feature>